<name>A0AAU9CRQ5_9BACT</name>
<organism evidence="1 2">
    <name type="scientific">Fulvitalea axinellae</name>
    <dbReference type="NCBI Taxonomy" id="1182444"/>
    <lineage>
        <taxon>Bacteria</taxon>
        <taxon>Pseudomonadati</taxon>
        <taxon>Bacteroidota</taxon>
        <taxon>Cytophagia</taxon>
        <taxon>Cytophagales</taxon>
        <taxon>Persicobacteraceae</taxon>
        <taxon>Fulvitalea</taxon>
    </lineage>
</organism>
<dbReference type="Gene3D" id="1.50.10.10">
    <property type="match status" value="1"/>
</dbReference>
<gene>
    <name evidence="1" type="ORF">FUAX_20640</name>
</gene>
<sequence>MKKNALWFFLALLCFGCADSKSELDGYVEAFKVDSLFSDKADVSVDKVSDGLFRVSVVADLPEDTVCGSFSVDIIPAFKASFQWAPHLTPTDKHIIADHVFRAPALVMTDKDKVLTLVPDLDTRATSPYRWYMDMNAPENRLEIGLADYVVKEHVLFHKTGKTKFKKGKVDFAFYVMIDEGPDAVRDPWRRPLAFMWEKYGRKRALTGMPVDRPLEPYVKNTYNWAFNTWEKAVWQEFELNGKKVGAPVFIVNYTQSPNYPGEVNERAFRSIFNQAWFSSLRSAQGLYRYGRRTGNQDYIRRANMTKELALSFPQTDGLFPAIVATEMEQVEIKGKKYNRSKGWKTMYFGNSHKNPIAWNPKKAPLHILDMSFTAYQMLTWYEELEKDERLIDYTKTYANRLINLQDDEGFYAVWLDNKTQEDLGLLHRSPETAMSATFLFKLYELTKDERYKDSALKASEAMIKYIIPTGKWEDFETYWSCSGWGHKTLVDKKIERNNMYKQNTLSMYYVAEAMLSAYELTKEERYIQLGQRTVDELMMTQAVWQPPYMYVEVFGGFGVMNADGEWNDSRQALFSDLMIRYGKLLGINEYVERGVVALKSSFSMMYCEENARAKKQWEAVYPFFNEKDYGFMMENYGHNGYTDNEGTGIGVFTIYDWGNGAASEAFMKVIDRYGEDILDLGNKKKEKVSV</sequence>
<dbReference type="SUPFAM" id="SSF48208">
    <property type="entry name" value="Six-hairpin glycosidases"/>
    <property type="match status" value="2"/>
</dbReference>
<accession>A0AAU9CRQ5</accession>
<dbReference type="InterPro" id="IPR012341">
    <property type="entry name" value="6hp_glycosidase-like_sf"/>
</dbReference>
<dbReference type="RefSeq" id="WP_338391230.1">
    <property type="nucleotide sequence ID" value="NZ_AP025314.1"/>
</dbReference>
<protein>
    <submittedName>
        <fullName evidence="1">Uncharacterized protein</fullName>
    </submittedName>
</protein>
<reference evidence="1 2" key="1">
    <citation type="submission" date="2021-12" db="EMBL/GenBank/DDBJ databases">
        <title>Genome sequencing of bacteria with rrn-lacking chromosome and rrn-plasmid.</title>
        <authorList>
            <person name="Anda M."/>
            <person name="Iwasaki W."/>
        </authorList>
    </citation>
    <scope>NUCLEOTIDE SEQUENCE [LARGE SCALE GENOMIC DNA]</scope>
    <source>
        <strain evidence="1 2">DSM 100852</strain>
    </source>
</reference>
<keyword evidence="2" id="KW-1185">Reference proteome</keyword>
<dbReference type="GO" id="GO:0005975">
    <property type="term" value="P:carbohydrate metabolic process"/>
    <property type="evidence" value="ECO:0007669"/>
    <property type="project" value="InterPro"/>
</dbReference>
<dbReference type="Proteomes" id="UP001348817">
    <property type="component" value="Chromosome"/>
</dbReference>
<evidence type="ECO:0000313" key="2">
    <source>
        <dbReference type="Proteomes" id="UP001348817"/>
    </source>
</evidence>
<proteinExistence type="predicted"/>
<dbReference type="KEGG" id="fax:FUAX_20640"/>
<dbReference type="InterPro" id="IPR008928">
    <property type="entry name" value="6-hairpin_glycosidase_sf"/>
</dbReference>
<evidence type="ECO:0000313" key="1">
    <source>
        <dbReference type="EMBL" id="BDD09632.1"/>
    </source>
</evidence>
<dbReference type="AlphaFoldDB" id="A0AAU9CRQ5"/>
<dbReference type="EMBL" id="AP025314">
    <property type="protein sequence ID" value="BDD09632.1"/>
    <property type="molecule type" value="Genomic_DNA"/>
</dbReference>